<dbReference type="PANTHER" id="PTHR11439:SF463">
    <property type="entry name" value="REVERSE TRANSCRIPTASE TY1_COPIA-TYPE DOMAIN-CONTAINING PROTEIN"/>
    <property type="match status" value="1"/>
</dbReference>
<organism evidence="3">
    <name type="scientific">Tanacetum cinerariifolium</name>
    <name type="common">Dalmatian daisy</name>
    <name type="synonym">Chrysanthemum cinerariifolium</name>
    <dbReference type="NCBI Taxonomy" id="118510"/>
    <lineage>
        <taxon>Eukaryota</taxon>
        <taxon>Viridiplantae</taxon>
        <taxon>Streptophyta</taxon>
        <taxon>Embryophyta</taxon>
        <taxon>Tracheophyta</taxon>
        <taxon>Spermatophyta</taxon>
        <taxon>Magnoliopsida</taxon>
        <taxon>eudicotyledons</taxon>
        <taxon>Gunneridae</taxon>
        <taxon>Pentapetalae</taxon>
        <taxon>asterids</taxon>
        <taxon>campanulids</taxon>
        <taxon>Asterales</taxon>
        <taxon>Asteraceae</taxon>
        <taxon>Asteroideae</taxon>
        <taxon>Anthemideae</taxon>
        <taxon>Anthemidinae</taxon>
        <taxon>Tanacetum</taxon>
    </lineage>
</organism>
<feature type="compositionally biased region" description="Low complexity" evidence="1">
    <location>
        <begin position="230"/>
        <end position="243"/>
    </location>
</feature>
<dbReference type="SUPFAM" id="SSF56672">
    <property type="entry name" value="DNA/RNA polymerases"/>
    <property type="match status" value="1"/>
</dbReference>
<dbReference type="Pfam" id="PF07727">
    <property type="entry name" value="RVT_2"/>
    <property type="match status" value="1"/>
</dbReference>
<feature type="region of interest" description="Disordered" evidence="1">
    <location>
        <begin position="220"/>
        <end position="284"/>
    </location>
</feature>
<dbReference type="InterPro" id="IPR043502">
    <property type="entry name" value="DNA/RNA_pol_sf"/>
</dbReference>
<gene>
    <name evidence="3" type="ORF">Tci_041682</name>
</gene>
<name>A0A6L2MAV8_TANCI</name>
<proteinExistence type="predicted"/>
<feature type="compositionally biased region" description="Pro residues" evidence="1">
    <location>
        <begin position="244"/>
        <end position="259"/>
    </location>
</feature>
<dbReference type="Gene3D" id="3.60.10.10">
    <property type="entry name" value="Endonuclease/exonuclease/phosphatase"/>
    <property type="match status" value="1"/>
</dbReference>
<dbReference type="EMBL" id="BKCJ010005983">
    <property type="protein sequence ID" value="GEU69704.1"/>
    <property type="molecule type" value="Genomic_DNA"/>
</dbReference>
<accession>A0A6L2MAV8</accession>
<dbReference type="AlphaFoldDB" id="A0A6L2MAV8"/>
<evidence type="ECO:0000259" key="2">
    <source>
        <dbReference type="Pfam" id="PF07727"/>
    </source>
</evidence>
<sequence>MIAFLTKSDAGKGFDQIIDFLNAHSIQYALMVNPPIYVLCIKQFWASVTVKKTHDVVKLQALIDRKKIFAELERIGYEKPPPKLTFYKTFFSAQWKFLIHTVVQCISMKKTAWNEFSSSMASAVICLATSRKFNFSKYIFDNMVRNVDSPSKFLMYLRSLQVIINGQIDDLSSHNTKYSSPALTQKVFANMRRIGKGFSRVETPLFDTMLIQPNVQDVAKVEEDADANEESAAPTPTSSTPATTPSPPPQKPIPSPPQAQPAQSSSPLQQQPTQPTHTSKSSMTILNKLMETADPERRGGIIKLYADENVTLVDVDTTVEMDADTQGRIEEDVNAVKKVNAIEPTVFDDEEVTMTMAQSLIKIKVEKERLLDEQMAKRLQDEEIEYKIQHFKGITYDQVRPIFERKDNKRLRAKVEVSGSPSTQQDTLTVDLVEILEEEGSRTYWRMVRVGGLTQAFQSFKDMLKDFDKEDLNALWRITKEKFSTALPTQNKEKALWAELTRLYKPNVDDVLWKLQRYIHYPIPWKLHSNSRVHQVSLITRRNRYALSLNVFCKRIKGFFGLYKEPYGRVLVILNGDSPTPTKVVGGVVQDVAPTTAEQRLAKKNELKAIGTLLMVLPDHSLDDLFNNLKIYEVKVKNSSSSSHNTQNIAFVSLQNTDSTNELVSAVPSVSAASTKVSASILPNMDNLSDAVIYSFFVTQSNSLQLDNEDLKQIDADDLEEMDLKFGWHLNDCKGFLFTFRIYSLHHKYIEIALPVRVQLAKKVLKSYADQLNLYNPEPDMTVNPKSEKKTLAIIEMPSKSITTKNGKRKRQNIIEKDIVDEVQDIFLFFPEENKGQSSRNFVSDDVNVEQIKRRPTRDKRQPSYLDDYEVNINNCTVTSCFFTRAVVAGEPTCYEEPKGKSDWEAAMKEKLKTLTKIKCGFWCRNQRISKARLVARSFSQSYGLDYVETFSQVAKMMTLRTLFSLAAYKNWKVWQLDVKNAFLYGELKCDVFMEQPTGYVSKEHPHYVCRLKKALYGLKQALRTWYDDMIITRDNEAEISMLKDDLSVCFKMKNLGEAGYFLGLEVENTEQGYFISQRGYAKELLQRFGMDKSTEIETPMELNLKLRKNEGTLLKDAKKYRQLVDDRHFTTGYCFSTGSAMVSWCSKKQLVVTLSSTEAEYVADKRCFAVKDSFTGDGFIVMIGNWVGIDGDLVANEYAPINPIEKQKLWNNLKIIKRNTQGHWLCFGDYNAIWDESDGKGKHFNPRVSQEFNQFILDSELIEVTL</sequence>
<dbReference type="PANTHER" id="PTHR11439">
    <property type="entry name" value="GAG-POL-RELATED RETROTRANSPOSON"/>
    <property type="match status" value="1"/>
</dbReference>
<dbReference type="InterPro" id="IPR013103">
    <property type="entry name" value="RVT_2"/>
</dbReference>
<dbReference type="CDD" id="cd09272">
    <property type="entry name" value="RNase_HI_RT_Ty1"/>
    <property type="match status" value="1"/>
</dbReference>
<feature type="compositionally biased region" description="Low complexity" evidence="1">
    <location>
        <begin position="260"/>
        <end position="282"/>
    </location>
</feature>
<protein>
    <submittedName>
        <fullName evidence="3">Retrovirus-related Pol polyprotein from transposon TNT 1-94</fullName>
    </submittedName>
</protein>
<dbReference type="InterPro" id="IPR036691">
    <property type="entry name" value="Endo/exonu/phosph_ase_sf"/>
</dbReference>
<evidence type="ECO:0000256" key="1">
    <source>
        <dbReference type="SAM" id="MobiDB-lite"/>
    </source>
</evidence>
<feature type="domain" description="Reverse transcriptase Ty1/copia-type" evidence="2">
    <location>
        <begin position="930"/>
        <end position="1027"/>
    </location>
</feature>
<evidence type="ECO:0000313" key="3">
    <source>
        <dbReference type="EMBL" id="GEU69704.1"/>
    </source>
</evidence>
<comment type="caution">
    <text evidence="3">The sequence shown here is derived from an EMBL/GenBank/DDBJ whole genome shotgun (WGS) entry which is preliminary data.</text>
</comment>
<reference evidence="3" key="1">
    <citation type="journal article" date="2019" name="Sci. Rep.">
        <title>Draft genome of Tanacetum cinerariifolium, the natural source of mosquito coil.</title>
        <authorList>
            <person name="Yamashiro T."/>
            <person name="Shiraishi A."/>
            <person name="Satake H."/>
            <person name="Nakayama K."/>
        </authorList>
    </citation>
    <scope>NUCLEOTIDE SEQUENCE</scope>
</reference>